<organism evidence="1">
    <name type="scientific">Arundo donax</name>
    <name type="common">Giant reed</name>
    <name type="synonym">Donax arundinaceus</name>
    <dbReference type="NCBI Taxonomy" id="35708"/>
    <lineage>
        <taxon>Eukaryota</taxon>
        <taxon>Viridiplantae</taxon>
        <taxon>Streptophyta</taxon>
        <taxon>Embryophyta</taxon>
        <taxon>Tracheophyta</taxon>
        <taxon>Spermatophyta</taxon>
        <taxon>Magnoliopsida</taxon>
        <taxon>Liliopsida</taxon>
        <taxon>Poales</taxon>
        <taxon>Poaceae</taxon>
        <taxon>PACMAD clade</taxon>
        <taxon>Arundinoideae</taxon>
        <taxon>Arundineae</taxon>
        <taxon>Arundo</taxon>
    </lineage>
</organism>
<sequence>MSSASMMKNMTKEMAEAMRKSKNFVRLIIMSLFIEGGFVSRRINHTPTTQAKKLAPSGLVRGTCVALAPLI</sequence>
<dbReference type="AlphaFoldDB" id="A0A0A9GSU8"/>
<proteinExistence type="predicted"/>
<name>A0A0A9GSU8_ARUDO</name>
<reference evidence="1" key="1">
    <citation type="submission" date="2014-09" db="EMBL/GenBank/DDBJ databases">
        <authorList>
            <person name="Magalhaes I.L.F."/>
            <person name="Oliveira U."/>
            <person name="Santos F.R."/>
            <person name="Vidigal T.H.D.A."/>
            <person name="Brescovit A.D."/>
            <person name="Santos A.J."/>
        </authorList>
    </citation>
    <scope>NUCLEOTIDE SEQUENCE</scope>
    <source>
        <tissue evidence="1">Shoot tissue taken approximately 20 cm above the soil surface</tissue>
    </source>
</reference>
<reference evidence="1" key="2">
    <citation type="journal article" date="2015" name="Data Brief">
        <title>Shoot transcriptome of the giant reed, Arundo donax.</title>
        <authorList>
            <person name="Barrero R.A."/>
            <person name="Guerrero F.D."/>
            <person name="Moolhuijzen P."/>
            <person name="Goolsby J.A."/>
            <person name="Tidwell J."/>
            <person name="Bellgard S.E."/>
            <person name="Bellgard M.I."/>
        </authorList>
    </citation>
    <scope>NUCLEOTIDE SEQUENCE</scope>
    <source>
        <tissue evidence="1">Shoot tissue taken approximately 20 cm above the soil surface</tissue>
    </source>
</reference>
<evidence type="ECO:0000313" key="1">
    <source>
        <dbReference type="EMBL" id="JAE25626.1"/>
    </source>
</evidence>
<accession>A0A0A9GSU8</accession>
<dbReference type="EMBL" id="GBRH01172270">
    <property type="protein sequence ID" value="JAE25626.1"/>
    <property type="molecule type" value="Transcribed_RNA"/>
</dbReference>
<protein>
    <submittedName>
        <fullName evidence="1">Uncharacterized protein</fullName>
    </submittedName>
</protein>